<evidence type="ECO:0000256" key="1">
    <source>
        <dbReference type="SAM" id="SignalP"/>
    </source>
</evidence>
<keyword evidence="1" id="KW-0732">Signal</keyword>
<dbReference type="AlphaFoldDB" id="E3I352"/>
<accession>E3I352</accession>
<dbReference type="EMBL" id="CP002292">
    <property type="protein sequence ID" value="ADP70346.1"/>
    <property type="molecule type" value="Genomic_DNA"/>
</dbReference>
<dbReference type="RefSeq" id="WP_013418750.1">
    <property type="nucleotide sequence ID" value="NC_014664.1"/>
</dbReference>
<protein>
    <submittedName>
        <fullName evidence="2">P-type conjugative transfer protein TrbJ</fullName>
    </submittedName>
</protein>
<proteinExistence type="predicted"/>
<dbReference type="HOGENOM" id="CLU_1106444_0_0_5"/>
<dbReference type="KEGG" id="rva:Rvan_1073"/>
<evidence type="ECO:0000313" key="2">
    <source>
        <dbReference type="EMBL" id="ADP70346.1"/>
    </source>
</evidence>
<keyword evidence="3" id="KW-1185">Reference proteome</keyword>
<reference evidence="3" key="1">
    <citation type="journal article" date="2011" name="J. Bacteriol.">
        <title>Genome sequences of eight morphologically diverse alphaproteobacteria.</title>
        <authorList>
            <consortium name="US DOE Joint Genome Institute"/>
            <person name="Brown P.J."/>
            <person name="Kysela D.T."/>
            <person name="Buechlein A."/>
            <person name="Hemmerich C."/>
            <person name="Brun Y.V."/>
        </authorList>
    </citation>
    <scope>NUCLEOTIDE SEQUENCE [LARGE SCALE GENOMIC DNA]</scope>
    <source>
        <strain evidence="3">ATCC 17100 / ATH 3.1.1 / DSM 162 / LMG 4299</strain>
    </source>
</reference>
<dbReference type="STRING" id="648757.Rvan_1073"/>
<evidence type="ECO:0000313" key="3">
    <source>
        <dbReference type="Proteomes" id="UP000001399"/>
    </source>
</evidence>
<name>E3I352_RHOVT</name>
<feature type="chain" id="PRO_5003171756" evidence="1">
    <location>
        <begin position="22"/>
        <end position="251"/>
    </location>
</feature>
<dbReference type="eggNOG" id="COG5314">
    <property type="taxonomic scope" value="Bacteria"/>
</dbReference>
<dbReference type="OrthoDB" id="7923591at2"/>
<feature type="signal peptide" evidence="1">
    <location>
        <begin position="1"/>
        <end position="21"/>
    </location>
</feature>
<dbReference type="Proteomes" id="UP000001399">
    <property type="component" value="Chromosome"/>
</dbReference>
<gene>
    <name evidence="2" type="ordered locus">Rvan_1073</name>
</gene>
<sequence>MKKQLKAAALALAAIAWLSVAGVRQSLAQAVYCTNCASEITQLMNLARLVDQLGTQGNILQTNTNQFQTMTVNTTPWPSLEWGDGAANIQSVNTTLASANSLSFAKSGLTAQFSQHYGTYDSYLTSPATSAAFAGKYQQWSTNANASVLSTLEAGSLQSGQIGGDELALINRLKIQTGAVQGNLEALQTLAQVGLLNIEQLQKQRQLILADTSLKANAIQTEADQSASQQAAWRTFIKTQTTIPTSGGARF</sequence>
<organism evidence="2 3">
    <name type="scientific">Rhodomicrobium vannielii (strain ATCC 17100 / DSM 162 / LMG 4299 / NCIMB 10020 / ATH 3.1.1)</name>
    <dbReference type="NCBI Taxonomy" id="648757"/>
    <lineage>
        <taxon>Bacteria</taxon>
        <taxon>Pseudomonadati</taxon>
        <taxon>Pseudomonadota</taxon>
        <taxon>Alphaproteobacteria</taxon>
        <taxon>Hyphomicrobiales</taxon>
        <taxon>Hyphomicrobiaceae</taxon>
        <taxon>Rhodomicrobium</taxon>
    </lineage>
</organism>